<dbReference type="EMBL" id="WVTD01000009">
    <property type="protein sequence ID" value="MYL98636.1"/>
    <property type="molecule type" value="Genomic_DNA"/>
</dbReference>
<feature type="domain" description="PPIase cyclophilin-type" evidence="2">
    <location>
        <begin position="79"/>
        <end position="262"/>
    </location>
</feature>
<gene>
    <name evidence="3" type="ORF">GR702_12760</name>
</gene>
<accession>A0A7X4GHA0</accession>
<organism evidence="3 4">
    <name type="scientific">Novosphingobium silvae</name>
    <dbReference type="NCBI Taxonomy" id="2692619"/>
    <lineage>
        <taxon>Bacteria</taxon>
        <taxon>Pseudomonadati</taxon>
        <taxon>Pseudomonadota</taxon>
        <taxon>Alphaproteobacteria</taxon>
        <taxon>Sphingomonadales</taxon>
        <taxon>Sphingomonadaceae</taxon>
        <taxon>Novosphingobium</taxon>
    </lineage>
</organism>
<comment type="caution">
    <text evidence="3">The sequence shown here is derived from an EMBL/GenBank/DDBJ whole genome shotgun (WGS) entry which is preliminary data.</text>
</comment>
<protein>
    <submittedName>
        <fullName evidence="3">Peptidylprolyl isomerase</fullName>
    </submittedName>
</protein>
<dbReference type="Proteomes" id="UP000465810">
    <property type="component" value="Unassembled WGS sequence"/>
</dbReference>
<dbReference type="AlphaFoldDB" id="A0A7X4GHA0"/>
<name>A0A7X4GHA0_9SPHN</name>
<keyword evidence="3" id="KW-0413">Isomerase</keyword>
<evidence type="ECO:0000313" key="3">
    <source>
        <dbReference type="EMBL" id="MYL98636.1"/>
    </source>
</evidence>
<dbReference type="SUPFAM" id="SSF50891">
    <property type="entry name" value="Cyclophilin-like"/>
    <property type="match status" value="1"/>
</dbReference>
<dbReference type="GO" id="GO:0003755">
    <property type="term" value="F:peptidyl-prolyl cis-trans isomerase activity"/>
    <property type="evidence" value="ECO:0007669"/>
    <property type="project" value="InterPro"/>
</dbReference>
<keyword evidence="1" id="KW-0732">Signal</keyword>
<evidence type="ECO:0000256" key="1">
    <source>
        <dbReference type="SAM" id="SignalP"/>
    </source>
</evidence>
<dbReference type="Pfam" id="PF00160">
    <property type="entry name" value="Pro_isomerase"/>
    <property type="match status" value="1"/>
</dbReference>
<dbReference type="Gene3D" id="2.40.100.10">
    <property type="entry name" value="Cyclophilin-like"/>
    <property type="match status" value="1"/>
</dbReference>
<feature type="signal peptide" evidence="1">
    <location>
        <begin position="1"/>
        <end position="21"/>
    </location>
</feature>
<reference evidence="3 4" key="1">
    <citation type="submission" date="2019-12" db="EMBL/GenBank/DDBJ databases">
        <authorList>
            <person name="Feng G."/>
            <person name="Zhu H."/>
        </authorList>
    </citation>
    <scope>NUCLEOTIDE SEQUENCE [LARGE SCALE GENOMIC DNA]</scope>
    <source>
        <strain evidence="3 4">FGD1</strain>
    </source>
</reference>
<proteinExistence type="predicted"/>
<evidence type="ECO:0000259" key="2">
    <source>
        <dbReference type="Pfam" id="PF00160"/>
    </source>
</evidence>
<keyword evidence="4" id="KW-1185">Reference proteome</keyword>
<dbReference type="InterPro" id="IPR002130">
    <property type="entry name" value="Cyclophilin-type_PPIase_dom"/>
</dbReference>
<evidence type="ECO:0000313" key="4">
    <source>
        <dbReference type="Proteomes" id="UP000465810"/>
    </source>
</evidence>
<sequence>MRTFIAGLAALALSAPMAAPANEQTARTPGDVVDAAPASEWRRIPASDLLVMDLAADPRGQERRVVIQLIAAPFSQGWVSNIRKLVAARWFDGTAVVRVQDNYVAQWGDPDGEIPGKARALPRGLSTMAPSDYTAAISKSTPPFTALLRGEDPYLTHAGTDDRRVLGAVAGFSQGWPVAMAPPTPRSAASTTGADAQGVAGAAWPLHCYGMVGVGRNLSPDTGTGAELYAVIGHAPRQLDRNVALVGRVISGIEHLSSLPRGTGEIGFYKTAGERTPIVSVRTGDEVPGLASYEYLSTDSASFAAYVDKRANRLDDFYIQPAGGVDVCNVPVPIREAKR</sequence>
<dbReference type="InterPro" id="IPR029000">
    <property type="entry name" value="Cyclophilin-like_dom_sf"/>
</dbReference>
<dbReference type="RefSeq" id="WP_160986281.1">
    <property type="nucleotide sequence ID" value="NZ_WVTD01000009.1"/>
</dbReference>
<feature type="chain" id="PRO_5031536767" evidence="1">
    <location>
        <begin position="22"/>
        <end position="339"/>
    </location>
</feature>